<feature type="domain" description="LysM" evidence="2">
    <location>
        <begin position="73"/>
        <end position="119"/>
    </location>
</feature>
<reference evidence="4" key="4">
    <citation type="journal article" date="2015" name="G3 (Bethesda)">
        <title>Genome sequences of three phytopathogenic species of the Magnaporthaceae family of fungi.</title>
        <authorList>
            <person name="Okagaki L.H."/>
            <person name="Nunes C.C."/>
            <person name="Sailsbery J."/>
            <person name="Clay B."/>
            <person name="Brown D."/>
            <person name="John T."/>
            <person name="Oh Y."/>
            <person name="Young N."/>
            <person name="Fitzgerald M."/>
            <person name="Haas B.J."/>
            <person name="Zeng Q."/>
            <person name="Young S."/>
            <person name="Adiconis X."/>
            <person name="Fan L."/>
            <person name="Levin J.Z."/>
            <person name="Mitchell T.K."/>
            <person name="Okubara P.A."/>
            <person name="Farman M.L."/>
            <person name="Kohn L.M."/>
            <person name="Birren B."/>
            <person name="Ma L.-J."/>
            <person name="Dean R.A."/>
        </authorList>
    </citation>
    <scope>NUCLEOTIDE SEQUENCE</scope>
    <source>
        <strain evidence="4">ATCC 64411 / 73-15</strain>
    </source>
</reference>
<feature type="region of interest" description="Disordered" evidence="1">
    <location>
        <begin position="134"/>
        <end position="166"/>
    </location>
</feature>
<dbReference type="OrthoDB" id="5985073at2759"/>
<gene>
    <name evidence="3" type="ORF">MAPG_11275</name>
</gene>
<name>A0A0C4EEU4_MAGP6</name>
<evidence type="ECO:0000313" key="3">
    <source>
        <dbReference type="EMBL" id="KLU92329.1"/>
    </source>
</evidence>
<evidence type="ECO:0000256" key="1">
    <source>
        <dbReference type="SAM" id="MobiDB-lite"/>
    </source>
</evidence>
<accession>A0A0C4EEU4</accession>
<dbReference type="EMBL" id="ADBL01002779">
    <property type="status" value="NOT_ANNOTATED_CDS"/>
    <property type="molecule type" value="Genomic_DNA"/>
</dbReference>
<proteinExistence type="predicted"/>
<evidence type="ECO:0000313" key="5">
    <source>
        <dbReference type="Proteomes" id="UP000011715"/>
    </source>
</evidence>
<dbReference type="EnsemblFungi" id="MAPG_11275T0">
    <property type="protein sequence ID" value="MAPG_11275T0"/>
    <property type="gene ID" value="MAPG_11275"/>
</dbReference>
<evidence type="ECO:0000313" key="4">
    <source>
        <dbReference type="EnsemblFungi" id="MAPG_11275T0"/>
    </source>
</evidence>
<dbReference type="STRING" id="644358.A0A0C4EEU4"/>
<sequence length="175" mass="18938">MRLFDITQGMLFLFFFADFCLQPGPKPQFHHLLQHPSAYLLVGLQPGRRVLQVRRPLRNTEIPPVTPLCVSGESCTTQPRGTCESISAAHGISSASLYMGNQDRVPDCGEVDAGVSICIPLSCTRTRSFRRTRAAPSRGRCPSSVSVSTRGTAAPTFAAGEPGSAATRENCKCLR</sequence>
<organism evidence="4 5">
    <name type="scientific">Magnaporthiopsis poae (strain ATCC 64411 / 73-15)</name>
    <name type="common">Kentucky bluegrass fungus</name>
    <name type="synonym">Magnaporthe poae</name>
    <dbReference type="NCBI Taxonomy" id="644358"/>
    <lineage>
        <taxon>Eukaryota</taxon>
        <taxon>Fungi</taxon>
        <taxon>Dikarya</taxon>
        <taxon>Ascomycota</taxon>
        <taxon>Pezizomycotina</taxon>
        <taxon>Sordariomycetes</taxon>
        <taxon>Sordariomycetidae</taxon>
        <taxon>Magnaporthales</taxon>
        <taxon>Magnaporthaceae</taxon>
        <taxon>Magnaporthiopsis</taxon>
    </lineage>
</organism>
<evidence type="ECO:0000259" key="2">
    <source>
        <dbReference type="PROSITE" id="PS51782"/>
    </source>
</evidence>
<dbReference type="EMBL" id="GL876980">
    <property type="protein sequence ID" value="KLU92329.1"/>
    <property type="molecule type" value="Genomic_DNA"/>
</dbReference>
<protein>
    <recommendedName>
        <fullName evidence="2">LysM domain-containing protein</fullName>
    </recommendedName>
</protein>
<dbReference type="Proteomes" id="UP000011715">
    <property type="component" value="Unassembled WGS sequence"/>
</dbReference>
<dbReference type="AlphaFoldDB" id="A0A0C4EEU4"/>
<reference evidence="4" key="5">
    <citation type="submission" date="2015-06" db="UniProtKB">
        <authorList>
            <consortium name="EnsemblFungi"/>
        </authorList>
    </citation>
    <scope>IDENTIFICATION</scope>
    <source>
        <strain evidence="4">ATCC 64411</strain>
    </source>
</reference>
<dbReference type="PROSITE" id="PS51782">
    <property type="entry name" value="LYSM"/>
    <property type="match status" value="1"/>
</dbReference>
<dbReference type="VEuPathDB" id="FungiDB:MAPG_11275"/>
<keyword evidence="5" id="KW-1185">Reference proteome</keyword>
<reference evidence="3" key="3">
    <citation type="submission" date="2011-03" db="EMBL/GenBank/DDBJ databases">
        <title>Annotation of Magnaporthe poae ATCC 64411.</title>
        <authorList>
            <person name="Ma L.-J."/>
            <person name="Dead R."/>
            <person name="Young S.K."/>
            <person name="Zeng Q."/>
            <person name="Gargeya S."/>
            <person name="Fitzgerald M."/>
            <person name="Haas B."/>
            <person name="Abouelleil A."/>
            <person name="Alvarado L."/>
            <person name="Arachchi H.M."/>
            <person name="Berlin A."/>
            <person name="Brown A."/>
            <person name="Chapman S.B."/>
            <person name="Chen Z."/>
            <person name="Dunbar C."/>
            <person name="Freedman E."/>
            <person name="Gearin G."/>
            <person name="Gellesch M."/>
            <person name="Goldberg J."/>
            <person name="Griggs A."/>
            <person name="Gujja S."/>
            <person name="Heiman D."/>
            <person name="Howarth C."/>
            <person name="Larson L."/>
            <person name="Lui A."/>
            <person name="MacDonald P.J.P."/>
            <person name="Mehta T."/>
            <person name="Montmayeur A."/>
            <person name="Murphy C."/>
            <person name="Neiman D."/>
            <person name="Pearson M."/>
            <person name="Priest M."/>
            <person name="Roberts A."/>
            <person name="Saif S."/>
            <person name="Shea T."/>
            <person name="Shenoy N."/>
            <person name="Sisk P."/>
            <person name="Stolte C."/>
            <person name="Sykes S."/>
            <person name="Yandava C."/>
            <person name="Wortman J."/>
            <person name="Nusbaum C."/>
            <person name="Birren B."/>
        </authorList>
    </citation>
    <scope>NUCLEOTIDE SEQUENCE</scope>
    <source>
        <strain evidence="3">ATCC 64411</strain>
    </source>
</reference>
<dbReference type="InterPro" id="IPR018392">
    <property type="entry name" value="LysM"/>
</dbReference>
<reference evidence="3" key="2">
    <citation type="submission" date="2010-05" db="EMBL/GenBank/DDBJ databases">
        <title>The Genome Sequence of Magnaporthe poae strain ATCC 64411.</title>
        <authorList>
            <consortium name="The Broad Institute Genome Sequencing Platform"/>
            <consortium name="Broad Institute Genome Sequencing Center for Infectious Disease"/>
            <person name="Ma L.-J."/>
            <person name="Dead R."/>
            <person name="Young S."/>
            <person name="Zeng Q."/>
            <person name="Koehrsen M."/>
            <person name="Alvarado L."/>
            <person name="Berlin A."/>
            <person name="Chapman S.B."/>
            <person name="Chen Z."/>
            <person name="Freedman E."/>
            <person name="Gellesch M."/>
            <person name="Goldberg J."/>
            <person name="Griggs A."/>
            <person name="Gujja S."/>
            <person name="Heilman E.R."/>
            <person name="Heiman D."/>
            <person name="Hepburn T."/>
            <person name="Howarth C."/>
            <person name="Jen D."/>
            <person name="Larson L."/>
            <person name="Mehta T."/>
            <person name="Neiman D."/>
            <person name="Pearson M."/>
            <person name="Roberts A."/>
            <person name="Saif S."/>
            <person name="Shea T."/>
            <person name="Shenoy N."/>
            <person name="Sisk P."/>
            <person name="Stolte C."/>
            <person name="Sykes S."/>
            <person name="Walk T."/>
            <person name="White J."/>
            <person name="Yandava C."/>
            <person name="Haas B."/>
            <person name="Nusbaum C."/>
            <person name="Birren B."/>
        </authorList>
    </citation>
    <scope>NUCLEOTIDE SEQUENCE</scope>
    <source>
        <strain evidence="3">ATCC 64411</strain>
    </source>
</reference>
<reference evidence="5" key="1">
    <citation type="submission" date="2010-05" db="EMBL/GenBank/DDBJ databases">
        <title>The genome sequence of Magnaporthe poae strain ATCC 64411.</title>
        <authorList>
            <person name="Ma L.-J."/>
            <person name="Dead R."/>
            <person name="Young S."/>
            <person name="Zeng Q."/>
            <person name="Koehrsen M."/>
            <person name="Alvarado L."/>
            <person name="Berlin A."/>
            <person name="Chapman S.B."/>
            <person name="Chen Z."/>
            <person name="Freedman E."/>
            <person name="Gellesch M."/>
            <person name="Goldberg J."/>
            <person name="Griggs A."/>
            <person name="Gujja S."/>
            <person name="Heilman E.R."/>
            <person name="Heiman D."/>
            <person name="Hepburn T."/>
            <person name="Howarth C."/>
            <person name="Jen D."/>
            <person name="Larson L."/>
            <person name="Mehta T."/>
            <person name="Neiman D."/>
            <person name="Pearson M."/>
            <person name="Roberts A."/>
            <person name="Saif S."/>
            <person name="Shea T."/>
            <person name="Shenoy N."/>
            <person name="Sisk P."/>
            <person name="Stolte C."/>
            <person name="Sykes S."/>
            <person name="Walk T."/>
            <person name="White J."/>
            <person name="Yandava C."/>
            <person name="Haas B."/>
            <person name="Nusbaum C."/>
            <person name="Birren B."/>
        </authorList>
    </citation>
    <scope>NUCLEOTIDE SEQUENCE [LARGE SCALE GENOMIC DNA]</scope>
    <source>
        <strain evidence="5">ATCC 64411 / 73-15</strain>
    </source>
</reference>